<dbReference type="RefSeq" id="WP_184635240.1">
    <property type="nucleotide sequence ID" value="NZ_BAABKT010000013.1"/>
</dbReference>
<feature type="signal peptide" evidence="2">
    <location>
        <begin position="1"/>
        <end position="27"/>
    </location>
</feature>
<evidence type="ECO:0000256" key="1">
    <source>
        <dbReference type="SAM" id="MobiDB-lite"/>
    </source>
</evidence>
<reference evidence="4 5" key="1">
    <citation type="submission" date="2020-08" db="EMBL/GenBank/DDBJ databases">
        <title>Sequencing the genomes of 1000 actinobacteria strains.</title>
        <authorList>
            <person name="Klenk H.-P."/>
        </authorList>
    </citation>
    <scope>NUCLEOTIDE SEQUENCE [LARGE SCALE GENOMIC DNA]</scope>
    <source>
        <strain evidence="4 5">DSM 44593</strain>
    </source>
</reference>
<organism evidence="4 5">
    <name type="scientific">Streptomonospora salina</name>
    <dbReference type="NCBI Taxonomy" id="104205"/>
    <lineage>
        <taxon>Bacteria</taxon>
        <taxon>Bacillati</taxon>
        <taxon>Actinomycetota</taxon>
        <taxon>Actinomycetes</taxon>
        <taxon>Streptosporangiales</taxon>
        <taxon>Nocardiopsidaceae</taxon>
        <taxon>Streptomonospora</taxon>
    </lineage>
</organism>
<accession>A0A841ECH5</accession>
<feature type="region of interest" description="Disordered" evidence="1">
    <location>
        <begin position="220"/>
        <end position="245"/>
    </location>
</feature>
<dbReference type="InterPro" id="IPR000601">
    <property type="entry name" value="PKD_dom"/>
</dbReference>
<dbReference type="InterPro" id="IPR013783">
    <property type="entry name" value="Ig-like_fold"/>
</dbReference>
<dbReference type="SUPFAM" id="SSF49299">
    <property type="entry name" value="PKD domain"/>
    <property type="match status" value="1"/>
</dbReference>
<feature type="region of interest" description="Disordered" evidence="1">
    <location>
        <begin position="41"/>
        <end position="100"/>
    </location>
</feature>
<evidence type="ECO:0000313" key="4">
    <source>
        <dbReference type="EMBL" id="MBB5998763.1"/>
    </source>
</evidence>
<dbReference type="GO" id="GO:0005975">
    <property type="term" value="P:carbohydrate metabolic process"/>
    <property type="evidence" value="ECO:0007669"/>
    <property type="project" value="UniProtKB-ARBA"/>
</dbReference>
<comment type="caution">
    <text evidence="4">The sequence shown here is derived from an EMBL/GenBank/DDBJ whole genome shotgun (WGS) entry which is preliminary data.</text>
</comment>
<feature type="compositionally biased region" description="Low complexity" evidence="1">
    <location>
        <begin position="223"/>
        <end position="235"/>
    </location>
</feature>
<protein>
    <recommendedName>
        <fullName evidence="3">PKD domain-containing protein</fullName>
    </recommendedName>
</protein>
<sequence>MLTVRSVLATSATATLVLALASSPASAEVVCSQITGECRILADDPGESGDSPNSEQAADESGTTEVVSECERETAGAPAEDCLFTDGLPSTGGDQPSPDEVARQAIEELDLPLPQVGLAPPTGTGLVGAPVWMWVEDDGWSPVSRTATAGSVSVTATATPTSVTWHMGDGASVACSGPGTPYTRDADASASPDCGHSYSAPGEYEITATVHWSIEWQGGGASGTDSLTRTSSDTLRIGEGQALVQ</sequence>
<dbReference type="Gene3D" id="2.60.40.10">
    <property type="entry name" value="Immunoglobulins"/>
    <property type="match status" value="1"/>
</dbReference>
<dbReference type="InterPro" id="IPR035986">
    <property type="entry name" value="PKD_dom_sf"/>
</dbReference>
<dbReference type="PROSITE" id="PS50093">
    <property type="entry name" value="PKD"/>
    <property type="match status" value="1"/>
</dbReference>
<name>A0A841ECH5_9ACTN</name>
<evidence type="ECO:0000259" key="3">
    <source>
        <dbReference type="PROSITE" id="PS50093"/>
    </source>
</evidence>
<dbReference type="AlphaFoldDB" id="A0A841ECH5"/>
<feature type="compositionally biased region" description="Polar residues" evidence="1">
    <location>
        <begin position="50"/>
        <end position="66"/>
    </location>
</feature>
<feature type="chain" id="PRO_5032557715" description="PKD domain-containing protein" evidence="2">
    <location>
        <begin position="28"/>
        <end position="245"/>
    </location>
</feature>
<evidence type="ECO:0000313" key="5">
    <source>
        <dbReference type="Proteomes" id="UP000578077"/>
    </source>
</evidence>
<proteinExistence type="predicted"/>
<gene>
    <name evidence="4" type="ORF">HNR25_002514</name>
</gene>
<keyword evidence="5" id="KW-1185">Reference proteome</keyword>
<dbReference type="Proteomes" id="UP000578077">
    <property type="component" value="Unassembled WGS sequence"/>
</dbReference>
<dbReference type="EMBL" id="JACHLY010000001">
    <property type="protein sequence ID" value="MBB5998763.1"/>
    <property type="molecule type" value="Genomic_DNA"/>
</dbReference>
<keyword evidence="2" id="KW-0732">Signal</keyword>
<evidence type="ECO:0000256" key="2">
    <source>
        <dbReference type="SAM" id="SignalP"/>
    </source>
</evidence>
<feature type="domain" description="PKD" evidence="3">
    <location>
        <begin position="155"/>
        <end position="210"/>
    </location>
</feature>